<dbReference type="KEGG" id="mlr:MELLADRAFT_68648"/>
<feature type="region of interest" description="Disordered" evidence="2">
    <location>
        <begin position="36"/>
        <end position="64"/>
    </location>
</feature>
<feature type="compositionally biased region" description="Basic and acidic residues" evidence="2">
    <location>
        <begin position="47"/>
        <end position="64"/>
    </location>
</feature>
<evidence type="ECO:0000313" key="4">
    <source>
        <dbReference type="Proteomes" id="UP000001072"/>
    </source>
</evidence>
<evidence type="ECO:0000256" key="2">
    <source>
        <dbReference type="SAM" id="MobiDB-lite"/>
    </source>
</evidence>
<dbReference type="Proteomes" id="UP000001072">
    <property type="component" value="Unassembled WGS sequence"/>
</dbReference>
<organism evidence="4">
    <name type="scientific">Melampsora larici-populina (strain 98AG31 / pathotype 3-4-7)</name>
    <name type="common">Poplar leaf rust fungus</name>
    <dbReference type="NCBI Taxonomy" id="747676"/>
    <lineage>
        <taxon>Eukaryota</taxon>
        <taxon>Fungi</taxon>
        <taxon>Dikarya</taxon>
        <taxon>Basidiomycota</taxon>
        <taxon>Pucciniomycotina</taxon>
        <taxon>Pucciniomycetes</taxon>
        <taxon>Pucciniales</taxon>
        <taxon>Melampsoraceae</taxon>
        <taxon>Melampsora</taxon>
    </lineage>
</organism>
<gene>
    <name evidence="3" type="ORF">MELLADRAFT_68648</name>
</gene>
<dbReference type="RefSeq" id="XP_007417350.1">
    <property type="nucleotide sequence ID" value="XM_007417288.1"/>
</dbReference>
<dbReference type="EMBL" id="GL883160">
    <property type="protein sequence ID" value="EGF99380.1"/>
    <property type="molecule type" value="Genomic_DNA"/>
</dbReference>
<dbReference type="InParanoid" id="F4S7J8"/>
<keyword evidence="1" id="KW-0175">Coiled coil</keyword>
<feature type="coiled-coil region" evidence="1">
    <location>
        <begin position="113"/>
        <end position="140"/>
    </location>
</feature>
<dbReference type="GeneID" id="18931076"/>
<dbReference type="AlphaFoldDB" id="F4S7J8"/>
<feature type="region of interest" description="Disordered" evidence="2">
    <location>
        <begin position="170"/>
        <end position="195"/>
    </location>
</feature>
<name>F4S7J8_MELLP</name>
<accession>F4S7J8</accession>
<reference evidence="4" key="1">
    <citation type="journal article" date="2011" name="Proc. Natl. Acad. Sci. U.S.A.">
        <title>Obligate biotrophy features unraveled by the genomic analysis of rust fungi.</title>
        <authorList>
            <person name="Duplessis S."/>
            <person name="Cuomo C.A."/>
            <person name="Lin Y.-C."/>
            <person name="Aerts A."/>
            <person name="Tisserant E."/>
            <person name="Veneault-Fourrey C."/>
            <person name="Joly D.L."/>
            <person name="Hacquard S."/>
            <person name="Amselem J."/>
            <person name="Cantarel B.L."/>
            <person name="Chiu R."/>
            <person name="Coutinho P.M."/>
            <person name="Feau N."/>
            <person name="Field M."/>
            <person name="Frey P."/>
            <person name="Gelhaye E."/>
            <person name="Goldberg J."/>
            <person name="Grabherr M.G."/>
            <person name="Kodira C.D."/>
            <person name="Kohler A."/>
            <person name="Kuees U."/>
            <person name="Lindquist E.A."/>
            <person name="Lucas S.M."/>
            <person name="Mago R."/>
            <person name="Mauceli E."/>
            <person name="Morin E."/>
            <person name="Murat C."/>
            <person name="Pangilinan J.L."/>
            <person name="Park R."/>
            <person name="Pearson M."/>
            <person name="Quesneville H."/>
            <person name="Rouhier N."/>
            <person name="Sakthikumar S."/>
            <person name="Salamov A.A."/>
            <person name="Schmutz J."/>
            <person name="Selles B."/>
            <person name="Shapiro H."/>
            <person name="Tanguay P."/>
            <person name="Tuskan G.A."/>
            <person name="Henrissat B."/>
            <person name="Van de Peer Y."/>
            <person name="Rouze P."/>
            <person name="Ellis J.G."/>
            <person name="Dodds P.N."/>
            <person name="Schein J.E."/>
            <person name="Zhong S."/>
            <person name="Hamelin R.C."/>
            <person name="Grigoriev I.V."/>
            <person name="Szabo L.J."/>
            <person name="Martin F."/>
        </authorList>
    </citation>
    <scope>NUCLEOTIDE SEQUENCE [LARGE SCALE GENOMIC DNA]</scope>
    <source>
        <strain evidence="4">98AG31 / pathotype 3-4-7</strain>
    </source>
</reference>
<dbReference type="HOGENOM" id="CLU_1396635_0_0_1"/>
<keyword evidence="4" id="KW-1185">Reference proteome</keyword>
<sequence>MSEGLELTQPINQYPSFDVPKLPNFNFNFCDMLGDGPIDSDQAMDSGSKRPMAESSKEVENSKKKARTLEERLAQLSIPDGASDKKVDVELYEDVEEQGLLNARGLVKVISHLEQAMIDIQKLKSKVEDLEVESMDMQEDLSSAHHMIRAHERVIRRFVGANNVDFLQEYDYNSSDDHSDHEDHKAQPQTDSVSE</sequence>
<evidence type="ECO:0000256" key="1">
    <source>
        <dbReference type="SAM" id="Coils"/>
    </source>
</evidence>
<feature type="compositionally biased region" description="Basic and acidic residues" evidence="2">
    <location>
        <begin position="175"/>
        <end position="186"/>
    </location>
</feature>
<proteinExistence type="predicted"/>
<dbReference type="VEuPathDB" id="FungiDB:MELLADRAFT_68648"/>
<protein>
    <submittedName>
        <fullName evidence="3">Uncharacterized protein</fullName>
    </submittedName>
</protein>
<evidence type="ECO:0000313" key="3">
    <source>
        <dbReference type="EMBL" id="EGF99380.1"/>
    </source>
</evidence>